<proteinExistence type="predicted"/>
<reference evidence="1" key="1">
    <citation type="submission" date="2023-07" db="EMBL/GenBank/DDBJ databases">
        <authorList>
            <consortium name="CYATHOMIX"/>
        </authorList>
    </citation>
    <scope>NUCLEOTIDE SEQUENCE</scope>
    <source>
        <strain evidence="1">N/A</strain>
    </source>
</reference>
<dbReference type="AlphaFoldDB" id="A0AA36H7V5"/>
<keyword evidence="2" id="KW-1185">Reference proteome</keyword>
<sequence>MMQYLIVLTIAGILYLEFGITLSLEVTGRFTCNGQPKSVDAHLAIVEEVGSGNSGDDGELRIQSVGKLTSKAKLFVYYKCTHVGMCYERLEIDIPTEQETFDFGTVNLNQPNQSFVRTVCGPWGW</sequence>
<dbReference type="EMBL" id="CATQJL010000316">
    <property type="protein sequence ID" value="CAJ0605731.1"/>
    <property type="molecule type" value="Genomic_DNA"/>
</dbReference>
<organism evidence="1 2">
    <name type="scientific">Cylicocyclus nassatus</name>
    <name type="common">Nematode worm</name>
    <dbReference type="NCBI Taxonomy" id="53992"/>
    <lineage>
        <taxon>Eukaryota</taxon>
        <taxon>Metazoa</taxon>
        <taxon>Ecdysozoa</taxon>
        <taxon>Nematoda</taxon>
        <taxon>Chromadorea</taxon>
        <taxon>Rhabditida</taxon>
        <taxon>Rhabditina</taxon>
        <taxon>Rhabditomorpha</taxon>
        <taxon>Strongyloidea</taxon>
        <taxon>Strongylidae</taxon>
        <taxon>Cylicocyclus</taxon>
    </lineage>
</organism>
<dbReference type="Proteomes" id="UP001176961">
    <property type="component" value="Unassembled WGS sequence"/>
</dbReference>
<gene>
    <name evidence="1" type="ORF">CYNAS_LOCUS17714</name>
</gene>
<evidence type="ECO:0008006" key="3">
    <source>
        <dbReference type="Google" id="ProtNLM"/>
    </source>
</evidence>
<name>A0AA36H7V5_CYLNA</name>
<protein>
    <recommendedName>
        <fullName evidence="3">Transthyretin-like family protein</fullName>
    </recommendedName>
</protein>
<evidence type="ECO:0000313" key="2">
    <source>
        <dbReference type="Proteomes" id="UP001176961"/>
    </source>
</evidence>
<accession>A0AA36H7V5</accession>
<dbReference type="InterPro" id="IPR038479">
    <property type="entry name" value="Transthyretin-like_sf"/>
</dbReference>
<comment type="caution">
    <text evidence="1">The sequence shown here is derived from an EMBL/GenBank/DDBJ whole genome shotgun (WGS) entry which is preliminary data.</text>
</comment>
<evidence type="ECO:0000313" key="1">
    <source>
        <dbReference type="EMBL" id="CAJ0605731.1"/>
    </source>
</evidence>
<dbReference type="Gene3D" id="2.60.40.3330">
    <property type="match status" value="1"/>
</dbReference>